<accession>A0A6A0A517</accession>
<feature type="compositionally biased region" description="Polar residues" evidence="1">
    <location>
        <begin position="48"/>
        <end position="60"/>
    </location>
</feature>
<feature type="non-terminal residue" evidence="2">
    <location>
        <position position="1"/>
    </location>
</feature>
<feature type="compositionally biased region" description="Polar residues" evidence="1">
    <location>
        <begin position="90"/>
        <end position="100"/>
    </location>
</feature>
<proteinExistence type="predicted"/>
<sequence>MDMQNKRMRLGDPDGTQRQGGDSSDNAAEEIEHLKAPDPYCPGPLQPASRQRGSTQQESQGARRGTSRVTPEEEMDMQNKRMRLGDPDVTQRQGGDSSDNAAEEIEQIKAPDPYCPGPPQPASRQRGSTQQESQGARRGTSRVTPEADYSQEEARRQSKRARGILPSNLPLVFDAYFGVTREPPTAAGPGQWLAKAKLLSAENRPTHMVWL</sequence>
<feature type="compositionally biased region" description="Polar residues" evidence="1">
    <location>
        <begin position="16"/>
        <end position="26"/>
    </location>
</feature>
<feature type="compositionally biased region" description="Polar residues" evidence="1">
    <location>
        <begin position="122"/>
        <end position="134"/>
    </location>
</feature>
<protein>
    <submittedName>
        <fullName evidence="2">Uncharacterized protein</fullName>
    </submittedName>
</protein>
<keyword evidence="3" id="KW-1185">Reference proteome</keyword>
<evidence type="ECO:0000313" key="3">
    <source>
        <dbReference type="Proteomes" id="UP000485058"/>
    </source>
</evidence>
<dbReference type="EMBL" id="BLLF01003357">
    <property type="protein sequence ID" value="GFH27122.1"/>
    <property type="molecule type" value="Genomic_DNA"/>
</dbReference>
<reference evidence="2 3" key="1">
    <citation type="submission" date="2020-02" db="EMBL/GenBank/DDBJ databases">
        <title>Draft genome sequence of Haematococcus lacustris strain NIES-144.</title>
        <authorList>
            <person name="Morimoto D."/>
            <person name="Nakagawa S."/>
            <person name="Yoshida T."/>
            <person name="Sawayama S."/>
        </authorList>
    </citation>
    <scope>NUCLEOTIDE SEQUENCE [LARGE SCALE GENOMIC DNA]</scope>
    <source>
        <strain evidence="2 3">NIES-144</strain>
    </source>
</reference>
<dbReference type="Proteomes" id="UP000485058">
    <property type="component" value="Unassembled WGS sequence"/>
</dbReference>
<gene>
    <name evidence="2" type="ORF">HaLaN_25390</name>
</gene>
<organism evidence="2 3">
    <name type="scientific">Haematococcus lacustris</name>
    <name type="common">Green alga</name>
    <name type="synonym">Haematococcus pluvialis</name>
    <dbReference type="NCBI Taxonomy" id="44745"/>
    <lineage>
        <taxon>Eukaryota</taxon>
        <taxon>Viridiplantae</taxon>
        <taxon>Chlorophyta</taxon>
        <taxon>core chlorophytes</taxon>
        <taxon>Chlorophyceae</taxon>
        <taxon>CS clade</taxon>
        <taxon>Chlamydomonadales</taxon>
        <taxon>Haematococcaceae</taxon>
        <taxon>Haematococcus</taxon>
    </lineage>
</organism>
<evidence type="ECO:0000256" key="1">
    <source>
        <dbReference type="SAM" id="MobiDB-lite"/>
    </source>
</evidence>
<comment type="caution">
    <text evidence="2">The sequence shown here is derived from an EMBL/GenBank/DDBJ whole genome shotgun (WGS) entry which is preliminary data.</text>
</comment>
<evidence type="ECO:0000313" key="2">
    <source>
        <dbReference type="EMBL" id="GFH27122.1"/>
    </source>
</evidence>
<feature type="region of interest" description="Disordered" evidence="1">
    <location>
        <begin position="1"/>
        <end position="163"/>
    </location>
</feature>
<name>A0A6A0A517_HAELA</name>
<dbReference type="AlphaFoldDB" id="A0A6A0A517"/>
<feature type="compositionally biased region" description="Basic and acidic residues" evidence="1">
    <location>
        <begin position="77"/>
        <end position="86"/>
    </location>
</feature>